<evidence type="ECO:0000256" key="1">
    <source>
        <dbReference type="SAM" id="SignalP"/>
    </source>
</evidence>
<keyword evidence="4" id="KW-1185">Reference proteome</keyword>
<accession>A0A6J5ETZ5</accession>
<organism evidence="3 4">
    <name type="scientific">Paraburkholderia humisilvae</name>
    <dbReference type="NCBI Taxonomy" id="627669"/>
    <lineage>
        <taxon>Bacteria</taxon>
        <taxon>Pseudomonadati</taxon>
        <taxon>Pseudomonadota</taxon>
        <taxon>Betaproteobacteria</taxon>
        <taxon>Burkholderiales</taxon>
        <taxon>Burkholderiaceae</taxon>
        <taxon>Paraburkholderia</taxon>
    </lineage>
</organism>
<evidence type="ECO:0000313" key="4">
    <source>
        <dbReference type="Proteomes" id="UP000494363"/>
    </source>
</evidence>
<reference evidence="3 4" key="1">
    <citation type="submission" date="2020-04" db="EMBL/GenBank/DDBJ databases">
        <authorList>
            <person name="De Canck E."/>
        </authorList>
    </citation>
    <scope>NUCLEOTIDE SEQUENCE [LARGE SCALE GENOMIC DNA]</scope>
    <source>
        <strain evidence="3 4">LMG 29542</strain>
    </source>
</reference>
<name>A0A6J5ETZ5_9BURK</name>
<evidence type="ECO:0000259" key="2">
    <source>
        <dbReference type="Pfam" id="PF01464"/>
    </source>
</evidence>
<dbReference type="Pfam" id="PF01464">
    <property type="entry name" value="SLT"/>
    <property type="match status" value="1"/>
</dbReference>
<dbReference type="Gene3D" id="1.10.530.10">
    <property type="match status" value="1"/>
</dbReference>
<dbReference type="SUPFAM" id="SSF53955">
    <property type="entry name" value="Lysozyme-like"/>
    <property type="match status" value="1"/>
</dbReference>
<dbReference type="Proteomes" id="UP000494363">
    <property type="component" value="Unassembled WGS sequence"/>
</dbReference>
<dbReference type="InterPro" id="IPR023346">
    <property type="entry name" value="Lysozyme-like_dom_sf"/>
</dbReference>
<dbReference type="InterPro" id="IPR008258">
    <property type="entry name" value="Transglycosylase_SLT_dom_1"/>
</dbReference>
<protein>
    <recommendedName>
        <fullName evidence="2">Transglycosylase SLT domain-containing protein</fullName>
    </recommendedName>
</protein>
<sequence length="232" mass="25039">MMLIRRLSTAVGLLLTWEAVHAQDLATLMAQCAPGVHPTTLSAIVRTESSGHAYVLADSGPRNLPWSARKSMVRSFYPSSPQEAADIAKSLIDSGHLVDIGLTQISSQNLPRLGLTVEQLLDPCVNLRAGGQILTDFYLNALRQYNDQQTALLAAISAYNTGNFESGFSNGYVQRVVTNAGATVPELKTTALRALPANRGGSSRRSARADGESRRTSRLLAAKFSELDVEFH</sequence>
<dbReference type="EMBL" id="CADIKH010000037">
    <property type="protein sequence ID" value="CAB3768622.1"/>
    <property type="molecule type" value="Genomic_DNA"/>
</dbReference>
<feature type="domain" description="Transglycosylase SLT" evidence="2">
    <location>
        <begin position="29"/>
        <end position="171"/>
    </location>
</feature>
<proteinExistence type="predicted"/>
<dbReference type="CDD" id="cd16892">
    <property type="entry name" value="LT_VirB1-like"/>
    <property type="match status" value="1"/>
</dbReference>
<feature type="signal peptide" evidence="1">
    <location>
        <begin position="1"/>
        <end position="22"/>
    </location>
</feature>
<dbReference type="AlphaFoldDB" id="A0A6J5ETZ5"/>
<keyword evidence="1" id="KW-0732">Signal</keyword>
<dbReference type="RefSeq" id="WP_343053000.1">
    <property type="nucleotide sequence ID" value="NZ_CADIKH010000037.1"/>
</dbReference>
<feature type="chain" id="PRO_5026753181" description="Transglycosylase SLT domain-containing protein" evidence="1">
    <location>
        <begin position="23"/>
        <end position="232"/>
    </location>
</feature>
<gene>
    <name evidence="3" type="ORF">LMG29542_05910</name>
</gene>
<evidence type="ECO:0000313" key="3">
    <source>
        <dbReference type="EMBL" id="CAB3768622.1"/>
    </source>
</evidence>